<accession>W0EFW9</accession>
<reference evidence="1 2" key="1">
    <citation type="submission" date="2013-12" db="EMBL/GenBank/DDBJ databases">
        <authorList>
            <consortium name="DOE Joint Genome Institute"/>
            <person name="Smidt H."/>
            <person name="Huntemann M."/>
            <person name="Han J."/>
            <person name="Chen A."/>
            <person name="Kyrpides N."/>
            <person name="Mavromatis K."/>
            <person name="Markowitz V."/>
            <person name="Palaniappan K."/>
            <person name="Ivanova N."/>
            <person name="Schaumberg A."/>
            <person name="Pati A."/>
            <person name="Liolios K."/>
            <person name="Nordberg H.P."/>
            <person name="Cantor M.N."/>
            <person name="Hua S.X."/>
            <person name="Woyke T."/>
        </authorList>
    </citation>
    <scope>NUCLEOTIDE SEQUENCE [LARGE SCALE GENOMIC DNA]</scope>
    <source>
        <strain evidence="2">DSM 15288</strain>
    </source>
</reference>
<proteinExistence type="predicted"/>
<dbReference type="EMBL" id="CP007032">
    <property type="protein sequence ID" value="AHF08413.1"/>
    <property type="molecule type" value="Genomic_DNA"/>
</dbReference>
<gene>
    <name evidence="1" type="ORF">DESME_02180</name>
</gene>
<evidence type="ECO:0000313" key="1">
    <source>
        <dbReference type="EMBL" id="AHF08413.1"/>
    </source>
</evidence>
<dbReference type="KEGG" id="dmt:DESME_02180"/>
<dbReference type="AlphaFoldDB" id="W0EFW9"/>
<dbReference type="Proteomes" id="UP000010847">
    <property type="component" value="Chromosome"/>
</dbReference>
<organism evidence="1 2">
    <name type="scientific">Desulfitobacterium metallireducens DSM 15288</name>
    <dbReference type="NCBI Taxonomy" id="871968"/>
    <lineage>
        <taxon>Bacteria</taxon>
        <taxon>Bacillati</taxon>
        <taxon>Bacillota</taxon>
        <taxon>Clostridia</taxon>
        <taxon>Eubacteriales</taxon>
        <taxon>Desulfitobacteriaceae</taxon>
        <taxon>Desulfitobacterium</taxon>
    </lineage>
</organism>
<keyword evidence="2" id="KW-1185">Reference proteome</keyword>
<protein>
    <submittedName>
        <fullName evidence="1">Uncharacterized protein</fullName>
    </submittedName>
</protein>
<dbReference type="HOGENOM" id="CLU_2842623_0_0_9"/>
<sequence>MRTVSYNVLGFPTRLNRMHHPLSVGNALLSEAAANISIHNPKSLYEFYLKIIKLCQIKSEYKNLI</sequence>
<name>W0EFW9_9FIRM</name>
<evidence type="ECO:0000313" key="2">
    <source>
        <dbReference type="Proteomes" id="UP000010847"/>
    </source>
</evidence>